<sequence length="879" mass="99382">MSSEPAVSTASTPPTSPETRDGPSEAMEREERRMAEVRKKQDAKREREMASAREKDIKGGSQVVDQKYKALEYLLSQSKLYSTIMLQQMTQQDEDQAAKDEKSKKRAKKREEQAEDAAQASQKRATRGAASAQSRDPDAEDSSLKMQLPRRGRPPKESSRSSGKISDFMKKEDVQSKAGKTSITEALAEETKDSDVRPGDIGMQDLRSAKQPDLVTGGFMRTYQLEGLDWLTSLFENGLNGILADEMGLGKTIQTIAFLAFLREKGINGPFLIAAPLSTTSNWVAEFTKWTPKIPVVLYHGSKQEREELRRKHLRNPGSPDFPVICTSYEICMNDRKHLAHFGWKFIIIDEGHRIKNLNCRLIRELQSYQSANRLLITGTPLQNNLTELWSLLHFLMPSIFDKLESFESWFDFSALKEKNGVEQILSEDRKKNLVASLHAILKPFLLRRVKADVETLLPKKREYVLYAPLTQTQRELYQEILEGNSRAYLENKIVESLSGAATPNSVRSSSLKRKFADDTSTPNKSAKSSRASTPATANGSVSRSRKAKKNQGYEELSDSQYFRKLEEMPSSPNSEDINSAEEEETERAKTLALAKREIAQKKLQNPVMQLRQCCNSPHNFFYPFNMDDNTPVDETLITESGKMLLLDRLLPELLRKDHKVLIFSQFKTQLDLLETYCVELRQWPVCRIDGSVAQSDRQDQILSFNESDSDANIFLLSTRAGGQGINLAAADTVLLFDSDWNPQQDLQAQDRAHRIGQTRPVIVYRFATKGTVEQMLLEKADSKRRLEKLVIQKGRFRNARSDAGDDFAELQRLLRKDDGERVDIAQGKELLSDADLATLTDRSEEAFERAEKGLDAATDIFKAVQTKKGNGLLESLQK</sequence>
<organism evidence="1 2">
    <name type="scientific">Vermiconidia calcicola</name>
    <dbReference type="NCBI Taxonomy" id="1690605"/>
    <lineage>
        <taxon>Eukaryota</taxon>
        <taxon>Fungi</taxon>
        <taxon>Dikarya</taxon>
        <taxon>Ascomycota</taxon>
        <taxon>Pezizomycotina</taxon>
        <taxon>Dothideomycetes</taxon>
        <taxon>Dothideomycetidae</taxon>
        <taxon>Mycosphaerellales</taxon>
        <taxon>Extremaceae</taxon>
        <taxon>Vermiconidia</taxon>
    </lineage>
</organism>
<name>A0ACC3MYM3_9PEZI</name>
<accession>A0ACC3MYM3</accession>
<dbReference type="EMBL" id="JAUTXU010000118">
    <property type="protein sequence ID" value="KAK3706612.1"/>
    <property type="molecule type" value="Genomic_DNA"/>
</dbReference>
<keyword evidence="2" id="KW-1185">Reference proteome</keyword>
<evidence type="ECO:0000313" key="2">
    <source>
        <dbReference type="Proteomes" id="UP001281147"/>
    </source>
</evidence>
<protein>
    <submittedName>
        <fullName evidence="1">ATPase</fullName>
    </submittedName>
</protein>
<proteinExistence type="predicted"/>
<evidence type="ECO:0000313" key="1">
    <source>
        <dbReference type="EMBL" id="KAK3706612.1"/>
    </source>
</evidence>
<reference evidence="1" key="1">
    <citation type="submission" date="2023-07" db="EMBL/GenBank/DDBJ databases">
        <title>Black Yeasts Isolated from many extreme environments.</title>
        <authorList>
            <person name="Coleine C."/>
            <person name="Stajich J.E."/>
            <person name="Selbmann L."/>
        </authorList>
    </citation>
    <scope>NUCLEOTIDE SEQUENCE</scope>
    <source>
        <strain evidence="1">CCFEE 5714</strain>
    </source>
</reference>
<gene>
    <name evidence="1" type="primary">IRC5_2</name>
    <name evidence="1" type="ORF">LTR37_012621</name>
</gene>
<comment type="caution">
    <text evidence="1">The sequence shown here is derived from an EMBL/GenBank/DDBJ whole genome shotgun (WGS) entry which is preliminary data.</text>
</comment>
<dbReference type="Proteomes" id="UP001281147">
    <property type="component" value="Unassembled WGS sequence"/>
</dbReference>